<proteinExistence type="inferred from homology"/>
<dbReference type="EMBL" id="MNAD01000155">
    <property type="protein sequence ID" value="OJT15473.1"/>
    <property type="molecule type" value="Genomic_DNA"/>
</dbReference>
<keyword evidence="4" id="KW-0812">Transmembrane</keyword>
<keyword evidence="6" id="KW-1185">Reference proteome</keyword>
<dbReference type="GO" id="GO:0016491">
    <property type="term" value="F:oxidoreductase activity"/>
    <property type="evidence" value="ECO:0007669"/>
    <property type="project" value="UniProtKB-KW"/>
</dbReference>
<evidence type="ECO:0000313" key="5">
    <source>
        <dbReference type="EMBL" id="OJT15473.1"/>
    </source>
</evidence>
<dbReference type="GO" id="GO:0043386">
    <property type="term" value="P:mycotoxin biosynthetic process"/>
    <property type="evidence" value="ECO:0007669"/>
    <property type="project" value="InterPro"/>
</dbReference>
<organism evidence="5 6">
    <name type="scientific">Trametes pubescens</name>
    <name type="common">White-rot fungus</name>
    <dbReference type="NCBI Taxonomy" id="154538"/>
    <lineage>
        <taxon>Eukaryota</taxon>
        <taxon>Fungi</taxon>
        <taxon>Dikarya</taxon>
        <taxon>Basidiomycota</taxon>
        <taxon>Agaricomycotina</taxon>
        <taxon>Agaricomycetes</taxon>
        <taxon>Polyporales</taxon>
        <taxon>Polyporaceae</taxon>
        <taxon>Trametes</taxon>
    </lineage>
</organism>
<keyword evidence="4" id="KW-1133">Transmembrane helix</keyword>
<reference evidence="5 6" key="1">
    <citation type="submission" date="2016-10" db="EMBL/GenBank/DDBJ databases">
        <title>Genome sequence of the basidiomycete white-rot fungus Trametes pubescens.</title>
        <authorList>
            <person name="Makela M.R."/>
            <person name="Granchi Z."/>
            <person name="Peng M."/>
            <person name="De Vries R.P."/>
            <person name="Grigoriev I."/>
            <person name="Riley R."/>
            <person name="Hilden K."/>
        </authorList>
    </citation>
    <scope>NUCLEOTIDE SEQUENCE [LARGE SCALE GENOMIC DNA]</scope>
    <source>
        <strain evidence="5 6">FBCC735</strain>
    </source>
</reference>
<evidence type="ECO:0000256" key="4">
    <source>
        <dbReference type="SAM" id="Phobius"/>
    </source>
</evidence>
<comment type="similarity">
    <text evidence="3">Belongs to the ustYa family.</text>
</comment>
<evidence type="ECO:0008006" key="7">
    <source>
        <dbReference type="Google" id="ProtNLM"/>
    </source>
</evidence>
<protein>
    <recommendedName>
        <fullName evidence="7">Oxidase ustYa</fullName>
    </recommendedName>
</protein>
<evidence type="ECO:0000313" key="6">
    <source>
        <dbReference type="Proteomes" id="UP000184267"/>
    </source>
</evidence>
<evidence type="ECO:0000256" key="1">
    <source>
        <dbReference type="ARBA" id="ARBA00004685"/>
    </source>
</evidence>
<accession>A0A1M2W6M3</accession>
<dbReference type="OrthoDB" id="3687641at2759"/>
<dbReference type="PANTHER" id="PTHR33365">
    <property type="entry name" value="YALI0B05434P"/>
    <property type="match status" value="1"/>
</dbReference>
<dbReference type="Proteomes" id="UP000184267">
    <property type="component" value="Unassembled WGS sequence"/>
</dbReference>
<comment type="pathway">
    <text evidence="1">Mycotoxin biosynthesis.</text>
</comment>
<dbReference type="PANTHER" id="PTHR33365:SF11">
    <property type="entry name" value="TAT PATHWAY SIGNAL SEQUENCE"/>
    <property type="match status" value="1"/>
</dbReference>
<comment type="caution">
    <text evidence="5">The sequence shown here is derived from an EMBL/GenBank/DDBJ whole genome shotgun (WGS) entry which is preliminary data.</text>
</comment>
<keyword evidence="4" id="KW-0472">Membrane</keyword>
<name>A0A1M2W6M3_TRAPU</name>
<gene>
    <name evidence="5" type="ORF">TRAPUB_7344</name>
</gene>
<keyword evidence="2" id="KW-0560">Oxidoreductase</keyword>
<dbReference type="InterPro" id="IPR021765">
    <property type="entry name" value="UstYa-like"/>
</dbReference>
<evidence type="ECO:0000256" key="2">
    <source>
        <dbReference type="ARBA" id="ARBA00023002"/>
    </source>
</evidence>
<sequence>MRACTLYVVALCTLVGLTAMNAMVTLLMTPGDPKLYSRAQREYTYVGDDFPELWPLPPTPPVMLAIENSAHYPIIGLDAREEWAANTPKGFGFMRLGPEGRAFAISMYHQLHCLRLMRFALAAGDHSELKFTHFGHCLIYLRQLILCNPDLTLEPYDVLDGDYDVKQDSSTHVCQDWRQVYDAMASNWDSWSQSHPPAVSSDVTNATASYTNSPPNGPEIPVKREQLHKIKSCVEQSKVTAHCGEAVSPIPPGAANQHNMKAQSIMLFLSVLGLALSTTANPISSNQIVRPRTCDSDDFDIPINAVEGVDGDVPGAAMPGPDSCKVGNF</sequence>
<evidence type="ECO:0000256" key="3">
    <source>
        <dbReference type="ARBA" id="ARBA00035112"/>
    </source>
</evidence>
<feature type="transmembrane region" description="Helical" evidence="4">
    <location>
        <begin position="6"/>
        <end position="28"/>
    </location>
</feature>
<dbReference type="Pfam" id="PF11807">
    <property type="entry name" value="UstYa"/>
    <property type="match status" value="1"/>
</dbReference>
<dbReference type="STRING" id="154538.A0A1M2W6M3"/>
<dbReference type="AlphaFoldDB" id="A0A1M2W6M3"/>